<gene>
    <name evidence="1" type="ORF">L1987_57805</name>
</gene>
<reference evidence="1 2" key="2">
    <citation type="journal article" date="2022" name="Mol. Ecol. Resour.">
        <title>The genomes of chicory, endive, great burdock and yacon provide insights into Asteraceae paleo-polyploidization history and plant inulin production.</title>
        <authorList>
            <person name="Fan W."/>
            <person name="Wang S."/>
            <person name="Wang H."/>
            <person name="Wang A."/>
            <person name="Jiang F."/>
            <person name="Liu H."/>
            <person name="Zhao H."/>
            <person name="Xu D."/>
            <person name="Zhang Y."/>
        </authorList>
    </citation>
    <scope>NUCLEOTIDE SEQUENCE [LARGE SCALE GENOMIC DNA]</scope>
    <source>
        <strain evidence="2">cv. Yunnan</strain>
        <tissue evidence="1">Leaves</tissue>
    </source>
</reference>
<accession>A0ACB9DDH6</accession>
<evidence type="ECO:0000313" key="1">
    <source>
        <dbReference type="EMBL" id="KAI3744714.1"/>
    </source>
</evidence>
<name>A0ACB9DDH6_9ASTR</name>
<sequence length="333" mass="37647">MNHLVRNGLVTGVPKLGIAVADDCMPCKKGKQQRKSHKPKTQNSIDTPLELLHMDLFGPISIRSIGGKSYCLVVTDDFSRFYWVHFLGTKDDTAEILQYPILILESLCKLKVRRIRSDNGIEFKNNTMEFFCLKKGIHHEFSAPYTPQQNGVAERKNKTLIETARMMLLDAKLLITFWAEAVNTSCHFLNRVLVVKRYYETCYELINNRPPNLDYLVPFGYVANSPCKRVYNIETRSVEEWFEVDCSKPSVPLEPTGLTWGIDYDALFKSFNLPDLSAEDAASLYQHCSGGDDSNFSTRSTVPIPTPSSNAASVSRTHESDNEEDTNVEGNDT</sequence>
<protein>
    <submittedName>
        <fullName evidence="1">Uncharacterized protein</fullName>
    </submittedName>
</protein>
<organism evidence="1 2">
    <name type="scientific">Smallanthus sonchifolius</name>
    <dbReference type="NCBI Taxonomy" id="185202"/>
    <lineage>
        <taxon>Eukaryota</taxon>
        <taxon>Viridiplantae</taxon>
        <taxon>Streptophyta</taxon>
        <taxon>Embryophyta</taxon>
        <taxon>Tracheophyta</taxon>
        <taxon>Spermatophyta</taxon>
        <taxon>Magnoliopsida</taxon>
        <taxon>eudicotyledons</taxon>
        <taxon>Gunneridae</taxon>
        <taxon>Pentapetalae</taxon>
        <taxon>asterids</taxon>
        <taxon>campanulids</taxon>
        <taxon>Asterales</taxon>
        <taxon>Asteraceae</taxon>
        <taxon>Asteroideae</taxon>
        <taxon>Heliantheae alliance</taxon>
        <taxon>Millerieae</taxon>
        <taxon>Smallanthus</taxon>
    </lineage>
</organism>
<proteinExistence type="predicted"/>
<dbReference type="Proteomes" id="UP001056120">
    <property type="component" value="Linkage Group LG19"/>
</dbReference>
<keyword evidence="2" id="KW-1185">Reference proteome</keyword>
<comment type="caution">
    <text evidence="1">The sequence shown here is derived from an EMBL/GenBank/DDBJ whole genome shotgun (WGS) entry which is preliminary data.</text>
</comment>
<reference evidence="2" key="1">
    <citation type="journal article" date="2022" name="Mol. Ecol. Resour.">
        <title>The genomes of chicory, endive, great burdock and yacon provide insights into Asteraceae palaeo-polyploidization history and plant inulin production.</title>
        <authorList>
            <person name="Fan W."/>
            <person name="Wang S."/>
            <person name="Wang H."/>
            <person name="Wang A."/>
            <person name="Jiang F."/>
            <person name="Liu H."/>
            <person name="Zhao H."/>
            <person name="Xu D."/>
            <person name="Zhang Y."/>
        </authorList>
    </citation>
    <scope>NUCLEOTIDE SEQUENCE [LARGE SCALE GENOMIC DNA]</scope>
    <source>
        <strain evidence="2">cv. Yunnan</strain>
    </source>
</reference>
<evidence type="ECO:0000313" key="2">
    <source>
        <dbReference type="Proteomes" id="UP001056120"/>
    </source>
</evidence>
<dbReference type="EMBL" id="CM042036">
    <property type="protein sequence ID" value="KAI3744714.1"/>
    <property type="molecule type" value="Genomic_DNA"/>
</dbReference>